<dbReference type="InterPro" id="IPR002789">
    <property type="entry name" value="HerA_central"/>
</dbReference>
<dbReference type="InterPro" id="IPR018145">
    <property type="entry name" value="CagE_TrbE_VirB_cntrl_dom"/>
</dbReference>
<evidence type="ECO:0000256" key="3">
    <source>
        <dbReference type="ARBA" id="ARBA00022840"/>
    </source>
</evidence>
<dbReference type="InterPro" id="IPR027417">
    <property type="entry name" value="P-loop_NTPase"/>
</dbReference>
<dbReference type="PANTHER" id="PTHR30121:SF12">
    <property type="entry name" value="TYPE IV SECRETION SYSTEM PROTEIN CAGE"/>
    <property type="match status" value="1"/>
</dbReference>
<dbReference type="NCBIfam" id="TIGR00929">
    <property type="entry name" value="VirB4_CagE"/>
    <property type="match status" value="1"/>
</dbReference>
<keyword evidence="2" id="KW-0547">Nucleotide-binding</keyword>
<dbReference type="Proteomes" id="UP000317935">
    <property type="component" value="Chromosome"/>
</dbReference>
<dbReference type="Gene3D" id="3.40.50.300">
    <property type="entry name" value="P-loop containing nucleotide triphosphate hydrolases"/>
    <property type="match status" value="2"/>
</dbReference>
<evidence type="ECO:0000256" key="2">
    <source>
        <dbReference type="ARBA" id="ARBA00022741"/>
    </source>
</evidence>
<dbReference type="InterPro" id="IPR004346">
    <property type="entry name" value="CagE_TrbE_VirB"/>
</dbReference>
<proteinExistence type="inferred from homology"/>
<dbReference type="OrthoDB" id="9816422at2"/>
<name>A0A6J4CWT3_9HELI</name>
<comment type="similarity">
    <text evidence="1">Belongs to the TrbE/VirB4 family.</text>
</comment>
<dbReference type="Pfam" id="PF03135">
    <property type="entry name" value="CagE_TrbE_VirB"/>
    <property type="match status" value="1"/>
</dbReference>
<dbReference type="PANTHER" id="PTHR30121">
    <property type="entry name" value="UNCHARACTERIZED PROTEIN YJGR-RELATED"/>
    <property type="match status" value="1"/>
</dbReference>
<evidence type="ECO:0000259" key="4">
    <source>
        <dbReference type="Pfam" id="PF01935"/>
    </source>
</evidence>
<feature type="domain" description="CagE TrbE VirB component of type IV transporter system central" evidence="5">
    <location>
        <begin position="187"/>
        <end position="385"/>
    </location>
</feature>
<organism evidence="6 7">
    <name type="scientific">Helicobacter suis</name>
    <dbReference type="NCBI Taxonomy" id="104628"/>
    <lineage>
        <taxon>Bacteria</taxon>
        <taxon>Pseudomonadati</taxon>
        <taxon>Campylobacterota</taxon>
        <taxon>Epsilonproteobacteria</taxon>
        <taxon>Campylobacterales</taxon>
        <taxon>Helicobacteraceae</taxon>
        <taxon>Helicobacter</taxon>
    </lineage>
</organism>
<dbReference type="AlphaFoldDB" id="A0A6J4CWT3"/>
<sequence length="811" mass="93578">MLSDLFTFCKHKSIDYLAGLMPKTYSMVEENNILGIYDSQFLITKQENLVGLLELQGLSYLNLMQQDLEHYFNARKSALDSIPLGVHLRIVAKRRKEQIKQNTQIDNPYARAIIAGFESKEIYDNRYYLVFESTTGTLKSFFEKKKLEMSTSIAESQDNQERSKQKNITFINKHSMLKAAMQRISHALKDFNPRELSSQEALRFYAEYINGFNIPLKPKMGILSDSYIASDVEFRKDYFLINFKGKTTYQRFVGVKNYENQTITSVALSCLLHYACELDIIFSIEPLGIFESLHFLKVRKKFSFVNFVKEELDRYIDLVQASRLSMQKIALNVLIRAESKESLDRHTEAVLNLLNNEGLVSKEETIGMIPSYFSFFPGRMDLNYRARYQTSSVMAALILFEKNNRGFKANSWGDMPLSVFKNLDHSPYLFNFHNQEVQHKGVLAHNIARVNGHTMIIGATGAGKTTLMSYLMMSALKYPNLDILALDRLNGLYSFTKYFGGVYNNDEEFYINPLTLEDSKENVEFLWSFYTYMLGIESTNKRDKELTEDQNAVRNAIGSMYADHKKKSKQQEAYEPYTLEEFTNTFIKTQSEQIKGTLEPYLQNPIFNAREDCLEFKSRITTINMDSVINNQKDAGLLAYYIFYKLIHRALHTNRGFFCFIDEFKSYAQNALMNDKINLIITQARKVNGVVALALQDIHQLDEVKNADSFIKNMGTLIFYPQKNINTDKLKDQFGIKLSDLERHFLENTNVSSHQILIKNMNDSTSNVVDVSLAALGKYLPIFSSNASTMAHIKHLIKQYPTSWREVFVHG</sequence>
<dbReference type="SUPFAM" id="SSF52540">
    <property type="entry name" value="P-loop containing nucleoside triphosphate hydrolases"/>
    <property type="match status" value="1"/>
</dbReference>
<evidence type="ECO:0000259" key="5">
    <source>
        <dbReference type="Pfam" id="PF03135"/>
    </source>
</evidence>
<dbReference type="EMBL" id="AP019774">
    <property type="protein sequence ID" value="BCD69645.1"/>
    <property type="molecule type" value="Genomic_DNA"/>
</dbReference>
<gene>
    <name evidence="6" type="primary">virB4_1</name>
    <name evidence="6" type="ORF">SNTW_02900</name>
</gene>
<evidence type="ECO:0000256" key="1">
    <source>
        <dbReference type="ARBA" id="ARBA00006512"/>
    </source>
</evidence>
<dbReference type="RefSeq" id="WP_064430218.1">
    <property type="nucleotide sequence ID" value="NZ_AP019774.1"/>
</dbReference>
<dbReference type="GO" id="GO:0005524">
    <property type="term" value="F:ATP binding"/>
    <property type="evidence" value="ECO:0007669"/>
    <property type="project" value="UniProtKB-KW"/>
</dbReference>
<reference evidence="6 7" key="1">
    <citation type="submission" date="2019-06" db="EMBL/GenBank/DDBJ databases">
        <title>Complete genome sequence of Helicobacter suis SNTW101c.</title>
        <authorList>
            <person name="Rimbara E."/>
            <person name="Suzuki M."/>
            <person name="Matsui H."/>
            <person name="Nakamura M."/>
            <person name="Mori S."/>
            <person name="Shibayama K."/>
        </authorList>
    </citation>
    <scope>NUCLEOTIDE SEQUENCE [LARGE SCALE GENOMIC DNA]</scope>
    <source>
        <strain evidence="6 7">SNTW101c</strain>
    </source>
</reference>
<accession>A0A6J4CWT3</accession>
<keyword evidence="3" id="KW-0067">ATP-binding</keyword>
<dbReference type="Pfam" id="PF01935">
    <property type="entry name" value="DUF87"/>
    <property type="match status" value="1"/>
</dbReference>
<evidence type="ECO:0000313" key="6">
    <source>
        <dbReference type="EMBL" id="BCD69645.1"/>
    </source>
</evidence>
<feature type="domain" description="Helicase HerA central" evidence="4">
    <location>
        <begin position="450"/>
        <end position="635"/>
    </location>
</feature>
<dbReference type="InterPro" id="IPR051162">
    <property type="entry name" value="T4SS_component"/>
</dbReference>
<protein>
    <submittedName>
        <fullName evidence="6">VirB4 type IV secretion ATPase VirB4</fullName>
    </submittedName>
</protein>
<evidence type="ECO:0000313" key="7">
    <source>
        <dbReference type="Proteomes" id="UP000317935"/>
    </source>
</evidence>